<dbReference type="RefSeq" id="XP_007707109.1">
    <property type="nucleotide sequence ID" value="XM_007708919.1"/>
</dbReference>
<evidence type="ECO:0000313" key="3">
    <source>
        <dbReference type="Proteomes" id="UP000053841"/>
    </source>
</evidence>
<keyword evidence="3" id="KW-1185">Reference proteome</keyword>
<name>W6YHB0_COCC2</name>
<dbReference type="EMBL" id="KI964541">
    <property type="protein sequence ID" value="EUC38687.1"/>
    <property type="molecule type" value="Genomic_DNA"/>
</dbReference>
<protein>
    <submittedName>
        <fullName evidence="2">Uncharacterized protein</fullName>
    </submittedName>
</protein>
<dbReference type="Proteomes" id="UP000053841">
    <property type="component" value="Unassembled WGS sequence"/>
</dbReference>
<proteinExistence type="predicted"/>
<dbReference type="AlphaFoldDB" id="W6YHB0"/>
<feature type="compositionally biased region" description="Basic and acidic residues" evidence="1">
    <location>
        <begin position="1"/>
        <end position="10"/>
    </location>
</feature>
<feature type="non-terminal residue" evidence="2">
    <location>
        <position position="1"/>
    </location>
</feature>
<reference evidence="2 3" key="1">
    <citation type="journal article" date="2013" name="PLoS Genet.">
        <title>Comparative genome structure, secondary metabolite, and effector coding capacity across Cochliobolus pathogens.</title>
        <authorList>
            <person name="Condon B.J."/>
            <person name="Leng Y."/>
            <person name="Wu D."/>
            <person name="Bushley K.E."/>
            <person name="Ohm R.A."/>
            <person name="Otillar R."/>
            <person name="Martin J."/>
            <person name="Schackwitz W."/>
            <person name="Grimwood J."/>
            <person name="MohdZainudin N."/>
            <person name="Xue C."/>
            <person name="Wang R."/>
            <person name="Manning V.A."/>
            <person name="Dhillon B."/>
            <person name="Tu Z.J."/>
            <person name="Steffenson B.J."/>
            <person name="Salamov A."/>
            <person name="Sun H."/>
            <person name="Lowry S."/>
            <person name="LaButti K."/>
            <person name="Han J."/>
            <person name="Copeland A."/>
            <person name="Lindquist E."/>
            <person name="Barry K."/>
            <person name="Schmutz J."/>
            <person name="Baker S.E."/>
            <person name="Ciuffetti L.M."/>
            <person name="Grigoriev I.V."/>
            <person name="Zhong S."/>
            <person name="Turgeon B.G."/>
        </authorList>
    </citation>
    <scope>NUCLEOTIDE SEQUENCE [LARGE SCALE GENOMIC DNA]</scope>
    <source>
        <strain evidence="2 3">26-R-13</strain>
    </source>
</reference>
<evidence type="ECO:0000313" key="2">
    <source>
        <dbReference type="EMBL" id="EUC38687.1"/>
    </source>
</evidence>
<gene>
    <name evidence="2" type="ORF">COCCADRAFT_82604</name>
</gene>
<dbReference type="GeneID" id="19151401"/>
<organism evidence="2 3">
    <name type="scientific">Cochliobolus carbonum (strain 26-R-13)</name>
    <name type="common">Maize leaf spot fungus</name>
    <name type="synonym">Bipolaris zeicola</name>
    <dbReference type="NCBI Taxonomy" id="930089"/>
    <lineage>
        <taxon>Eukaryota</taxon>
        <taxon>Fungi</taxon>
        <taxon>Dikarya</taxon>
        <taxon>Ascomycota</taxon>
        <taxon>Pezizomycotina</taxon>
        <taxon>Dothideomycetes</taxon>
        <taxon>Pleosporomycetidae</taxon>
        <taxon>Pleosporales</taxon>
        <taxon>Pleosporineae</taxon>
        <taxon>Pleosporaceae</taxon>
        <taxon>Bipolaris</taxon>
    </lineage>
</organism>
<feature type="region of interest" description="Disordered" evidence="1">
    <location>
        <begin position="1"/>
        <end position="52"/>
    </location>
</feature>
<dbReference type="HOGENOM" id="CLU_2819384_0_0_1"/>
<dbReference type="KEGG" id="bze:COCCADRAFT_82604"/>
<evidence type="ECO:0000256" key="1">
    <source>
        <dbReference type="SAM" id="MobiDB-lite"/>
    </source>
</evidence>
<sequence length="67" mass="7546">HLKRPTEKKLSHTSPVTLPSHAKLPIQTQSHPNLHTRKRLAPQPPSSHQTHDLHFQGSIFFLLSISG</sequence>
<accession>W6YHB0</accession>